<dbReference type="Pfam" id="PF00085">
    <property type="entry name" value="Thioredoxin"/>
    <property type="match status" value="1"/>
</dbReference>
<keyword evidence="3" id="KW-1185">Reference proteome</keyword>
<dbReference type="CDD" id="cd02947">
    <property type="entry name" value="TRX_family"/>
    <property type="match status" value="1"/>
</dbReference>
<organism evidence="2 3">
    <name type="scientific">Yasminevirus sp. GU-2018</name>
    <dbReference type="NCBI Taxonomy" id="2420051"/>
    <lineage>
        <taxon>Viruses</taxon>
        <taxon>Varidnaviria</taxon>
        <taxon>Bamfordvirae</taxon>
        <taxon>Nucleocytoviricota</taxon>
        <taxon>Megaviricetes</taxon>
        <taxon>Imitervirales</taxon>
        <taxon>Mimiviridae</taxon>
        <taxon>Klosneuvirinae</taxon>
        <taxon>Yasminevirus</taxon>
        <taxon>Yasminevirus saudimassiliense</taxon>
    </lineage>
</organism>
<name>A0A5K0U920_9VIRU</name>
<dbReference type="Proteomes" id="UP000594342">
    <property type="component" value="Unassembled WGS sequence"/>
</dbReference>
<reference evidence="2 3" key="1">
    <citation type="submission" date="2018-10" db="EMBL/GenBank/DDBJ databases">
        <authorList>
            <consortium name="IHU Genomes"/>
        </authorList>
    </citation>
    <scope>NUCLEOTIDE SEQUENCE [LARGE SCALE GENOMIC DNA]</scope>
    <source>
        <strain evidence="2 3">A1</strain>
    </source>
</reference>
<dbReference type="InterPro" id="IPR036249">
    <property type="entry name" value="Thioredoxin-like_sf"/>
</dbReference>
<dbReference type="InterPro" id="IPR017937">
    <property type="entry name" value="Thioredoxin_CS"/>
</dbReference>
<dbReference type="PRINTS" id="PR00421">
    <property type="entry name" value="THIOREDOXIN"/>
</dbReference>
<dbReference type="EMBL" id="UPSH01000001">
    <property type="protein sequence ID" value="VBB18649.1"/>
    <property type="molecule type" value="Genomic_DNA"/>
</dbReference>
<accession>A0A5K0U920</accession>
<dbReference type="PANTHER" id="PTHR10438:SF468">
    <property type="entry name" value="THIOREDOXIN-1-RELATED"/>
    <property type="match status" value="1"/>
</dbReference>
<dbReference type="InterPro" id="IPR013766">
    <property type="entry name" value="Thioredoxin_domain"/>
</dbReference>
<gene>
    <name evidence="2" type="ORF">YASMINEVIRUS_1151</name>
</gene>
<evidence type="ECO:0000313" key="2">
    <source>
        <dbReference type="EMBL" id="VBB18649.1"/>
    </source>
</evidence>
<dbReference type="SUPFAM" id="SSF52833">
    <property type="entry name" value="Thioredoxin-like"/>
    <property type="match status" value="1"/>
</dbReference>
<protein>
    <submittedName>
        <fullName evidence="2">Thioredoxin</fullName>
    </submittedName>
</protein>
<dbReference type="PANTHER" id="PTHR10438">
    <property type="entry name" value="THIOREDOXIN"/>
    <property type="match status" value="1"/>
</dbReference>
<dbReference type="PROSITE" id="PS00194">
    <property type="entry name" value="THIOREDOXIN_1"/>
    <property type="match status" value="1"/>
</dbReference>
<sequence>MPAILTSENYKEHINEKTNAIIDFSAVWCGPCKKMEPMFKNAETFIKGTGIKLEFFKVDVDDSEDIATNYKIESMPTLILIKNGKIVERSSGYMDSEKILIMIGRHFDIPKEKMQEASNVAQKHNVQHSSNSA</sequence>
<comment type="caution">
    <text evidence="2">The sequence shown here is derived from an EMBL/GenBank/DDBJ whole genome shotgun (WGS) entry which is preliminary data.</text>
</comment>
<evidence type="ECO:0000259" key="1">
    <source>
        <dbReference type="PROSITE" id="PS51352"/>
    </source>
</evidence>
<proteinExistence type="predicted"/>
<dbReference type="PROSITE" id="PS51352">
    <property type="entry name" value="THIOREDOXIN_2"/>
    <property type="match status" value="1"/>
</dbReference>
<evidence type="ECO:0000313" key="3">
    <source>
        <dbReference type="Proteomes" id="UP000594342"/>
    </source>
</evidence>
<feature type="domain" description="Thioredoxin" evidence="1">
    <location>
        <begin position="1"/>
        <end position="108"/>
    </location>
</feature>
<dbReference type="Gene3D" id="3.40.30.10">
    <property type="entry name" value="Glutaredoxin"/>
    <property type="match status" value="1"/>
</dbReference>
<dbReference type="InterPro" id="IPR050620">
    <property type="entry name" value="Thioredoxin_H-type-like"/>
</dbReference>